<feature type="region of interest" description="Disordered" evidence="1">
    <location>
        <begin position="339"/>
        <end position="372"/>
    </location>
</feature>
<organism evidence="3 4">
    <name type="scientific">Plectus sambesii</name>
    <dbReference type="NCBI Taxonomy" id="2011161"/>
    <lineage>
        <taxon>Eukaryota</taxon>
        <taxon>Metazoa</taxon>
        <taxon>Ecdysozoa</taxon>
        <taxon>Nematoda</taxon>
        <taxon>Chromadorea</taxon>
        <taxon>Plectida</taxon>
        <taxon>Plectina</taxon>
        <taxon>Plectoidea</taxon>
        <taxon>Plectidae</taxon>
        <taxon>Plectus</taxon>
    </lineage>
</organism>
<proteinExistence type="predicted"/>
<feature type="region of interest" description="Disordered" evidence="1">
    <location>
        <begin position="83"/>
        <end position="196"/>
    </location>
</feature>
<dbReference type="InterPro" id="IPR013087">
    <property type="entry name" value="Znf_C2H2_type"/>
</dbReference>
<feature type="compositionally biased region" description="Polar residues" evidence="1">
    <location>
        <begin position="121"/>
        <end position="138"/>
    </location>
</feature>
<feature type="domain" description="C2H2-type" evidence="2">
    <location>
        <begin position="32"/>
        <end position="56"/>
    </location>
</feature>
<dbReference type="Proteomes" id="UP000887566">
    <property type="component" value="Unplaced"/>
</dbReference>
<feature type="domain" description="C2H2-type" evidence="2">
    <location>
        <begin position="231"/>
        <end position="254"/>
    </location>
</feature>
<evidence type="ECO:0000313" key="4">
    <source>
        <dbReference type="WBParaSite" id="PSAMB.scaffold2797size21245.g19139.t1"/>
    </source>
</evidence>
<dbReference type="AlphaFoldDB" id="A0A914W0W7"/>
<name>A0A914W0W7_9BILA</name>
<feature type="compositionally biased region" description="Polar residues" evidence="1">
    <location>
        <begin position="352"/>
        <end position="372"/>
    </location>
</feature>
<evidence type="ECO:0000313" key="3">
    <source>
        <dbReference type="Proteomes" id="UP000887566"/>
    </source>
</evidence>
<dbReference type="SMART" id="SM00355">
    <property type="entry name" value="ZnF_C2H2"/>
    <property type="match status" value="4"/>
</dbReference>
<dbReference type="WBParaSite" id="PSAMB.scaffold2797size21245.g19139.t1">
    <property type="protein sequence ID" value="PSAMB.scaffold2797size21245.g19139.t1"/>
    <property type="gene ID" value="PSAMB.scaffold2797size21245.g19139"/>
</dbReference>
<evidence type="ECO:0000256" key="1">
    <source>
        <dbReference type="SAM" id="MobiDB-lite"/>
    </source>
</evidence>
<keyword evidence="3" id="KW-1185">Reference proteome</keyword>
<feature type="compositionally biased region" description="Polar residues" evidence="1">
    <location>
        <begin position="83"/>
        <end position="110"/>
    </location>
</feature>
<feature type="compositionally biased region" description="Polar residues" evidence="1">
    <location>
        <begin position="164"/>
        <end position="188"/>
    </location>
</feature>
<reference evidence="4" key="1">
    <citation type="submission" date="2022-11" db="UniProtKB">
        <authorList>
            <consortium name="WormBaseParasite"/>
        </authorList>
    </citation>
    <scope>IDENTIFICATION</scope>
</reference>
<feature type="domain" description="C2H2-type" evidence="2">
    <location>
        <begin position="4"/>
        <end position="26"/>
    </location>
</feature>
<evidence type="ECO:0000259" key="2">
    <source>
        <dbReference type="SMART" id="SM00355"/>
    </source>
</evidence>
<feature type="domain" description="C2H2-type" evidence="2">
    <location>
        <begin position="203"/>
        <end position="224"/>
    </location>
</feature>
<sequence>MNEVVCSMCALSMARSDLEGHICSEHLDYYPYGCGFCGHWLATEDLAHFHAQKRQHLPMKIKENPNMHKERRLREILQQSLLASGQSGMQSPQLSVWQRNESSPSSTMNPDSGIDSILASDVSSRSPNATPLSQSSTKDAALDSDALPMSRLEADTRNKRSHNFEQQTLSQSFLGSNSKKSRIDSSATDDPAPIPIGDHPNEVHCRLCQMWLRGLNKLEHVKNHIKCRPRAACMYCQFKGATQNSVRVHITWKHAGRSTKVGFGVKDLSDIGSSEEEMIEMCFGSAPMTNTMEELMTITGCKARTAKAQPMPRTTIGSTKSMGGSVYARSTESGVSALIRQDPLPSVGVERSNATADVQKRVSTSASGRQYK</sequence>
<accession>A0A914W0W7</accession>
<protein>
    <submittedName>
        <fullName evidence="4">C2H2-type domain-containing protein</fullName>
    </submittedName>
</protein>